<evidence type="ECO:0000256" key="3">
    <source>
        <dbReference type="ARBA" id="ARBA00022679"/>
    </source>
</evidence>
<evidence type="ECO:0000313" key="11">
    <source>
        <dbReference type="Proteomes" id="UP000823894"/>
    </source>
</evidence>
<reference evidence="10" key="2">
    <citation type="submission" date="2021-04" db="EMBL/GenBank/DDBJ databases">
        <authorList>
            <person name="Gilroy R."/>
        </authorList>
    </citation>
    <scope>NUCLEOTIDE SEQUENCE</scope>
    <source>
        <strain evidence="10">ChiGjej1B1-1692</strain>
    </source>
</reference>
<dbReference type="Gene3D" id="3.40.640.10">
    <property type="entry name" value="Type I PLP-dependent aspartate aminotransferase-like (Major domain)"/>
    <property type="match status" value="1"/>
</dbReference>
<comment type="subcellular location">
    <subcellularLocation>
        <location evidence="8">Cytoplasm</location>
    </subcellularLocation>
</comment>
<dbReference type="NCBIfam" id="TIGR00474">
    <property type="entry name" value="selA"/>
    <property type="match status" value="1"/>
</dbReference>
<evidence type="ECO:0000313" key="10">
    <source>
        <dbReference type="EMBL" id="HJC39738.1"/>
    </source>
</evidence>
<dbReference type="Pfam" id="PF03841">
    <property type="entry name" value="SelA"/>
    <property type="match status" value="1"/>
</dbReference>
<protein>
    <recommendedName>
        <fullName evidence="8">L-seryl-tRNA(Sec) selenium transferase</fullName>
        <ecNumber evidence="8">2.9.1.1</ecNumber>
    </recommendedName>
    <alternativeName>
        <fullName evidence="8">Selenocysteine synthase</fullName>
        <shortName evidence="8">Sec synthase</shortName>
    </alternativeName>
    <alternativeName>
        <fullName evidence="8">Selenocysteinyl-tRNA(Sec) synthase</fullName>
    </alternativeName>
</protein>
<dbReference type="InterPro" id="IPR015424">
    <property type="entry name" value="PyrdxlP-dep_Trfase"/>
</dbReference>
<comment type="catalytic activity">
    <reaction evidence="8">
        <text>L-seryl-tRNA(Sec) + selenophosphate + H(+) = L-selenocysteinyl-tRNA(Sec) + phosphate</text>
        <dbReference type="Rhea" id="RHEA:22728"/>
        <dbReference type="Rhea" id="RHEA-COMP:9742"/>
        <dbReference type="Rhea" id="RHEA-COMP:9743"/>
        <dbReference type="ChEBI" id="CHEBI:15378"/>
        <dbReference type="ChEBI" id="CHEBI:16144"/>
        <dbReference type="ChEBI" id="CHEBI:43474"/>
        <dbReference type="ChEBI" id="CHEBI:78533"/>
        <dbReference type="ChEBI" id="CHEBI:78573"/>
        <dbReference type="EC" id="2.9.1.1"/>
    </reaction>
</comment>
<dbReference type="Proteomes" id="UP000823894">
    <property type="component" value="Unassembled WGS sequence"/>
</dbReference>
<evidence type="ECO:0000256" key="2">
    <source>
        <dbReference type="ARBA" id="ARBA00022490"/>
    </source>
</evidence>
<dbReference type="EMBL" id="DWWK01000196">
    <property type="protein sequence ID" value="HJC39738.1"/>
    <property type="molecule type" value="Genomic_DNA"/>
</dbReference>
<evidence type="ECO:0000256" key="8">
    <source>
        <dbReference type="HAMAP-Rule" id="MF_00423"/>
    </source>
</evidence>
<reference evidence="10" key="1">
    <citation type="journal article" date="2021" name="PeerJ">
        <title>Extensive microbial diversity within the chicken gut microbiome revealed by metagenomics and culture.</title>
        <authorList>
            <person name="Gilroy R."/>
            <person name="Ravi A."/>
            <person name="Getino M."/>
            <person name="Pursley I."/>
            <person name="Horton D.L."/>
            <person name="Alikhan N.F."/>
            <person name="Baker D."/>
            <person name="Gharbi K."/>
            <person name="Hall N."/>
            <person name="Watson M."/>
            <person name="Adriaenssens E.M."/>
            <person name="Foster-Nyarko E."/>
            <person name="Jarju S."/>
            <person name="Secka A."/>
            <person name="Antonio M."/>
            <person name="Oren A."/>
            <person name="Chaudhuri R.R."/>
            <person name="La Ragione R."/>
            <person name="Hildebrand F."/>
            <person name="Pallen M.J."/>
        </authorList>
    </citation>
    <scope>NUCLEOTIDE SEQUENCE</scope>
    <source>
        <strain evidence="10">ChiGjej1B1-1692</strain>
    </source>
</reference>
<keyword evidence="4 8" id="KW-0663">Pyridoxal phosphate</keyword>
<organism evidence="10 11">
    <name type="scientific">Candidatus Mediterraneibacter faecigallinarum</name>
    <dbReference type="NCBI Taxonomy" id="2838669"/>
    <lineage>
        <taxon>Bacteria</taxon>
        <taxon>Bacillati</taxon>
        <taxon>Bacillota</taxon>
        <taxon>Clostridia</taxon>
        <taxon>Lachnospirales</taxon>
        <taxon>Lachnospiraceae</taxon>
        <taxon>Mediterraneibacter</taxon>
    </lineage>
</organism>
<dbReference type="GO" id="GO:0001514">
    <property type="term" value="P:selenocysteine incorporation"/>
    <property type="evidence" value="ECO:0007669"/>
    <property type="project" value="UniProtKB-UniRule"/>
</dbReference>
<comment type="function">
    <text evidence="8">Converts seryl-tRNA(Sec) to selenocysteinyl-tRNA(Sec) required for selenoprotein biosynthesis.</text>
</comment>
<dbReference type="GO" id="GO:0004125">
    <property type="term" value="F:L-seryl-tRNA(Sec) selenium transferase activity"/>
    <property type="evidence" value="ECO:0007669"/>
    <property type="project" value="UniProtKB-UniRule"/>
</dbReference>
<dbReference type="AlphaFoldDB" id="A0A9D2NZM2"/>
<keyword evidence="2 8" id="KW-0963">Cytoplasm</keyword>
<dbReference type="PANTHER" id="PTHR32328">
    <property type="entry name" value="L-SERYL-TRNA(SEC) SELENIUM TRANSFERASE"/>
    <property type="match status" value="1"/>
</dbReference>
<dbReference type="GO" id="GO:0005737">
    <property type="term" value="C:cytoplasm"/>
    <property type="evidence" value="ECO:0007669"/>
    <property type="project" value="UniProtKB-SubCell"/>
</dbReference>
<dbReference type="GO" id="GO:0001717">
    <property type="term" value="P:conversion of seryl-tRNAsec to selenocys-tRNAsec"/>
    <property type="evidence" value="ECO:0007669"/>
    <property type="project" value="UniProtKB-UniRule"/>
</dbReference>
<sequence>MKKNDIYRMLPRVDTLMGDPLIGEMIRKYGYDCALYGVRSTLEKAREKLQDCASEEEVRQELDSLPQKICREVERRVQPEMTRVINGTGIILHTGLGRAPLGKRALQRAADMAGGYCNLEFDLKTGRRGERSSHFERILCQLTGAEAAMAVNNNAAAVLLMLSVIAEGGEVIVSRGELVEIGGRFRVPDMMELSGAGLKEVGTTNRTRPADYESAVCEETRALLKVHTSNYRIVGFTEDVSVKELAGLKEEYGIPVLVDLGSGVLIDLEKYGLQHEPSVQEALAQGADVVTFSGDKLLGGPQAGIIAGKKEYIDKMKRHPLARVLRIDKFTSAALESVLLEYLDPQKAVENIPALRMLTRPAESVRSSAEKLAERLRSAVDSGEPRAAGGGLPAVITAEDCISRAGGGSLPTEDIPSSAAAIAPVEITASELERRLRGLPIPVIGRIAGEKVLLDMRTIDEEDIPYLAEQFTGGRILRKGGAG</sequence>
<evidence type="ECO:0000256" key="7">
    <source>
        <dbReference type="ARBA" id="ARBA00044507"/>
    </source>
</evidence>
<keyword evidence="3 8" id="KW-0808">Transferase</keyword>
<evidence type="ECO:0000256" key="4">
    <source>
        <dbReference type="ARBA" id="ARBA00022898"/>
    </source>
</evidence>
<gene>
    <name evidence="8 10" type="primary">selA</name>
    <name evidence="10" type="ORF">H9757_11895</name>
</gene>
<dbReference type="Gene3D" id="3.90.1150.180">
    <property type="match status" value="1"/>
</dbReference>
<dbReference type="HAMAP" id="MF_00423">
    <property type="entry name" value="SelA"/>
    <property type="match status" value="1"/>
</dbReference>
<evidence type="ECO:0000256" key="5">
    <source>
        <dbReference type="ARBA" id="ARBA00022917"/>
    </source>
</evidence>
<comment type="pathway">
    <text evidence="8">Aminoacyl-tRNA biosynthesis; selenocysteinyl-tRNA(Sec) biosynthesis; selenocysteinyl-tRNA(Sec) from L-seryl-tRNA(Sec) (bacterial route): step 1/1.</text>
</comment>
<proteinExistence type="inferred from homology"/>
<keyword evidence="5 8" id="KW-0648">Protein biosynthesis</keyword>
<dbReference type="EC" id="2.9.1.1" evidence="8"/>
<keyword evidence="6 8" id="KW-0711">Selenium</keyword>
<dbReference type="PANTHER" id="PTHR32328:SF0">
    <property type="entry name" value="L-SERYL-TRNA(SEC) SELENIUM TRANSFERASE"/>
    <property type="match status" value="1"/>
</dbReference>
<dbReference type="SUPFAM" id="SSF53383">
    <property type="entry name" value="PLP-dependent transferases"/>
    <property type="match status" value="1"/>
</dbReference>
<evidence type="ECO:0000256" key="9">
    <source>
        <dbReference type="PIRSR" id="PIRSR618319-50"/>
    </source>
</evidence>
<dbReference type="InterPro" id="IPR015421">
    <property type="entry name" value="PyrdxlP-dep_Trfase_major"/>
</dbReference>
<dbReference type="InterPro" id="IPR018319">
    <property type="entry name" value="SelA-like"/>
</dbReference>
<feature type="modified residue" description="N6-(pyridoxal phosphate)lysine" evidence="8 9">
    <location>
        <position position="296"/>
    </location>
</feature>
<dbReference type="InterPro" id="IPR004534">
    <property type="entry name" value="SelA_trans"/>
</dbReference>
<evidence type="ECO:0000256" key="1">
    <source>
        <dbReference type="ARBA" id="ARBA00001933"/>
    </source>
</evidence>
<name>A0A9D2NZM2_9FIRM</name>
<evidence type="ECO:0000256" key="6">
    <source>
        <dbReference type="ARBA" id="ARBA00023266"/>
    </source>
</evidence>
<comment type="cofactor">
    <cofactor evidence="1 8 9">
        <name>pyridoxal 5'-phosphate</name>
        <dbReference type="ChEBI" id="CHEBI:597326"/>
    </cofactor>
</comment>
<accession>A0A9D2NZM2</accession>
<comment type="caution">
    <text evidence="10">The sequence shown here is derived from an EMBL/GenBank/DDBJ whole genome shotgun (WGS) entry which is preliminary data.</text>
</comment>
<comment type="similarity">
    <text evidence="7 8">Belongs to the SelA family.</text>
</comment>